<dbReference type="InterPro" id="IPR001387">
    <property type="entry name" value="Cro/C1-type_HTH"/>
</dbReference>
<evidence type="ECO:0000313" key="3">
    <source>
        <dbReference type="Proteomes" id="UP000052068"/>
    </source>
</evidence>
<sequence>MFRSARDFGAAIREKRKAPGWTQTGLAARSGTGERFIVELESGKPSCQLEKALIVARTVGIEIGDLRTVQAAPSTLDDDLSFLPTFGAD</sequence>
<accession>A0ABR5CJZ0</accession>
<organism evidence="2 3">
    <name type="scientific">Rhizobium nepotum 39/7</name>
    <dbReference type="NCBI Taxonomy" id="1368418"/>
    <lineage>
        <taxon>Bacteria</taxon>
        <taxon>Pseudomonadati</taxon>
        <taxon>Pseudomonadota</taxon>
        <taxon>Alphaproteobacteria</taxon>
        <taxon>Hyphomicrobiales</taxon>
        <taxon>Rhizobiaceae</taxon>
        <taxon>Rhizobium/Agrobacterium group</taxon>
        <taxon>Rhizobium</taxon>
    </lineage>
</organism>
<dbReference type="Proteomes" id="UP000052068">
    <property type="component" value="Unassembled WGS sequence"/>
</dbReference>
<dbReference type="Pfam" id="PF01381">
    <property type="entry name" value="HTH_3"/>
    <property type="match status" value="1"/>
</dbReference>
<feature type="domain" description="HTH cro/C1-type" evidence="1">
    <location>
        <begin position="12"/>
        <end position="66"/>
    </location>
</feature>
<dbReference type="SUPFAM" id="SSF47413">
    <property type="entry name" value="lambda repressor-like DNA-binding domains"/>
    <property type="match status" value="1"/>
</dbReference>
<dbReference type="CDD" id="cd00093">
    <property type="entry name" value="HTH_XRE"/>
    <property type="match status" value="1"/>
</dbReference>
<dbReference type="RefSeq" id="WP_045025248.1">
    <property type="nucleotide sequence ID" value="NZ_JWJH01000057.1"/>
</dbReference>
<evidence type="ECO:0000313" key="2">
    <source>
        <dbReference type="EMBL" id="KJF65163.1"/>
    </source>
</evidence>
<dbReference type="PROSITE" id="PS50943">
    <property type="entry name" value="HTH_CROC1"/>
    <property type="match status" value="1"/>
</dbReference>
<proteinExistence type="predicted"/>
<keyword evidence="3" id="KW-1185">Reference proteome</keyword>
<evidence type="ECO:0000259" key="1">
    <source>
        <dbReference type="PROSITE" id="PS50943"/>
    </source>
</evidence>
<comment type="caution">
    <text evidence="2">The sequence shown here is derived from an EMBL/GenBank/DDBJ whole genome shotgun (WGS) entry which is preliminary data.</text>
</comment>
<dbReference type="InterPro" id="IPR010982">
    <property type="entry name" value="Lambda_DNA-bd_dom_sf"/>
</dbReference>
<dbReference type="SMART" id="SM00530">
    <property type="entry name" value="HTH_XRE"/>
    <property type="match status" value="1"/>
</dbReference>
<name>A0ABR5CJZ0_9HYPH</name>
<protein>
    <submittedName>
        <fullName evidence="2">XRE family transcriptional regulator</fullName>
    </submittedName>
</protein>
<gene>
    <name evidence="2" type="ORF">RS75_24735</name>
</gene>
<dbReference type="Gene3D" id="1.10.260.40">
    <property type="entry name" value="lambda repressor-like DNA-binding domains"/>
    <property type="match status" value="1"/>
</dbReference>
<dbReference type="EMBL" id="JWJH01000057">
    <property type="protein sequence ID" value="KJF65163.1"/>
    <property type="molecule type" value="Genomic_DNA"/>
</dbReference>
<reference evidence="2 3" key="1">
    <citation type="submission" date="2015-03" db="EMBL/GenBank/DDBJ databases">
        <title>Draft Genome Sequences of Agrobacterium nepotum Strain 39/7T (= CFBP 7436T = LMG 26435T) and Agrobacterium sp. Strain KFB 330 (= CFBP 8308 = LMG 28674).</title>
        <authorList>
            <person name="Kuzmanovic N."/>
            <person name="Pulawska J."/>
            <person name="Obradovic A."/>
        </authorList>
    </citation>
    <scope>NUCLEOTIDE SEQUENCE [LARGE SCALE GENOMIC DNA]</scope>
    <source>
        <strain evidence="2 3">39/7</strain>
    </source>
</reference>